<accession>A0A835HQK3</accession>
<feature type="transmembrane region" description="Helical" evidence="1">
    <location>
        <begin position="97"/>
        <end position="117"/>
    </location>
</feature>
<dbReference type="EMBL" id="JADFTS010000006">
    <property type="protein sequence ID" value="KAF9603659.1"/>
    <property type="molecule type" value="Genomic_DNA"/>
</dbReference>
<comment type="caution">
    <text evidence="2">The sequence shown here is derived from an EMBL/GenBank/DDBJ whole genome shotgun (WGS) entry which is preliminary data.</text>
</comment>
<dbReference type="Proteomes" id="UP000631114">
    <property type="component" value="Unassembled WGS sequence"/>
</dbReference>
<dbReference type="InterPro" id="IPR015683">
    <property type="entry name" value="Ionotropic_Glu_rcpt"/>
</dbReference>
<dbReference type="PANTHER" id="PTHR18966">
    <property type="entry name" value="IONOTROPIC GLUTAMATE RECEPTOR"/>
    <property type="match status" value="1"/>
</dbReference>
<proteinExistence type="predicted"/>
<name>A0A835HQK3_9MAGN</name>
<reference evidence="2 3" key="1">
    <citation type="submission" date="2020-10" db="EMBL/GenBank/DDBJ databases">
        <title>The Coptis chinensis genome and diversification of protoberbering-type alkaloids.</title>
        <authorList>
            <person name="Wang B."/>
            <person name="Shu S."/>
            <person name="Song C."/>
            <person name="Liu Y."/>
        </authorList>
    </citation>
    <scope>NUCLEOTIDE SEQUENCE [LARGE SCALE GENOMIC DNA]</scope>
    <source>
        <strain evidence="2">HL-2020</strain>
        <tissue evidence="2">Leaf</tissue>
    </source>
</reference>
<dbReference type="AlphaFoldDB" id="A0A835HQK3"/>
<dbReference type="Gene3D" id="1.10.287.70">
    <property type="match status" value="1"/>
</dbReference>
<keyword evidence="1" id="KW-0812">Transmembrane</keyword>
<keyword evidence="1" id="KW-0472">Membrane</keyword>
<evidence type="ECO:0000256" key="1">
    <source>
        <dbReference type="SAM" id="Phobius"/>
    </source>
</evidence>
<sequence length="138" mass="15555">HASGSSIGLLSSCVLPYVVPFKFVPYGDGHHNPNDNKLVILITNATFDVVLGDIAIVTNRIRIVELTLSYNDYGLLVVVPFKRLNSGGWFFLWPFTPQLWCVISAFFLFVGAVAWILECRQNSEFRGPPREQLVTILW</sequence>
<dbReference type="SUPFAM" id="SSF53850">
    <property type="entry name" value="Periplasmic binding protein-like II"/>
    <property type="match status" value="1"/>
</dbReference>
<protein>
    <submittedName>
        <fullName evidence="2">Uncharacterized protein</fullName>
    </submittedName>
</protein>
<keyword evidence="1" id="KW-1133">Transmembrane helix</keyword>
<gene>
    <name evidence="2" type="ORF">IFM89_037318</name>
</gene>
<evidence type="ECO:0000313" key="2">
    <source>
        <dbReference type="EMBL" id="KAF9603659.1"/>
    </source>
</evidence>
<evidence type="ECO:0000313" key="3">
    <source>
        <dbReference type="Proteomes" id="UP000631114"/>
    </source>
</evidence>
<dbReference type="OrthoDB" id="5984008at2759"/>
<keyword evidence="3" id="KW-1185">Reference proteome</keyword>
<feature type="non-terminal residue" evidence="2">
    <location>
        <position position="1"/>
    </location>
</feature>
<organism evidence="2 3">
    <name type="scientific">Coptis chinensis</name>
    <dbReference type="NCBI Taxonomy" id="261450"/>
    <lineage>
        <taxon>Eukaryota</taxon>
        <taxon>Viridiplantae</taxon>
        <taxon>Streptophyta</taxon>
        <taxon>Embryophyta</taxon>
        <taxon>Tracheophyta</taxon>
        <taxon>Spermatophyta</taxon>
        <taxon>Magnoliopsida</taxon>
        <taxon>Ranunculales</taxon>
        <taxon>Ranunculaceae</taxon>
        <taxon>Coptidoideae</taxon>
        <taxon>Coptis</taxon>
    </lineage>
</organism>